<name>A0A7D6ZEP4_9NOCA</name>
<evidence type="ECO:0000313" key="2">
    <source>
        <dbReference type="EMBL" id="QLY31858.1"/>
    </source>
</evidence>
<gene>
    <name evidence="2" type="ORF">H0264_05995</name>
</gene>
<accession>A0A7D6ZEP4</accession>
<dbReference type="Pfam" id="PF00934">
    <property type="entry name" value="PE"/>
    <property type="match status" value="1"/>
</dbReference>
<proteinExistence type="predicted"/>
<dbReference type="EMBL" id="CP059399">
    <property type="protein sequence ID" value="QLY31858.1"/>
    <property type="molecule type" value="Genomic_DNA"/>
</dbReference>
<evidence type="ECO:0000313" key="3">
    <source>
        <dbReference type="Proteomes" id="UP000515512"/>
    </source>
</evidence>
<dbReference type="RefSeq" id="WP_181583036.1">
    <property type="nucleotide sequence ID" value="NZ_CP059399.1"/>
</dbReference>
<feature type="domain" description="PE" evidence="1">
    <location>
        <begin position="12"/>
        <end position="98"/>
    </location>
</feature>
<protein>
    <submittedName>
        <fullName evidence="2">PE domain-containing protein</fullName>
    </submittedName>
</protein>
<keyword evidence="3" id="KW-1185">Reference proteome</keyword>
<dbReference type="Gene3D" id="1.10.287.850">
    <property type="entry name" value="HP0062-like domain"/>
    <property type="match status" value="1"/>
</dbReference>
<dbReference type="AlphaFoldDB" id="A0A7D6ZEP4"/>
<reference evidence="2 3" key="1">
    <citation type="submission" date="2020-07" db="EMBL/GenBank/DDBJ databases">
        <authorList>
            <person name="Zhuang K."/>
            <person name="Ran Y."/>
        </authorList>
    </citation>
    <scope>NUCLEOTIDE SEQUENCE [LARGE SCALE GENOMIC DNA]</scope>
    <source>
        <strain evidence="2 3">WCH-YHL-001</strain>
    </source>
</reference>
<dbReference type="InterPro" id="IPR000084">
    <property type="entry name" value="PE-PGRS_N"/>
</dbReference>
<dbReference type="Proteomes" id="UP000515512">
    <property type="component" value="Chromosome"/>
</dbReference>
<organism evidence="2 3">
    <name type="scientific">Nocardia huaxiensis</name>
    <dbReference type="NCBI Taxonomy" id="2755382"/>
    <lineage>
        <taxon>Bacteria</taxon>
        <taxon>Bacillati</taxon>
        <taxon>Actinomycetota</taxon>
        <taxon>Actinomycetes</taxon>
        <taxon>Mycobacteriales</taxon>
        <taxon>Nocardiaceae</taxon>
        <taxon>Nocardia</taxon>
    </lineage>
</organism>
<evidence type="ECO:0000259" key="1">
    <source>
        <dbReference type="Pfam" id="PF00934"/>
    </source>
</evidence>
<dbReference type="KEGG" id="nhu:H0264_05995"/>
<sequence length="113" mass="11538">MTSGDTTFAGVQFDSKAATDAAVALDVLADRLLAELRSGEPALTVAPAGLDEVSVRAAQTMTDVARDFLAGAGDAVFEMRKLAAALRNHVVRVAADEEESAGAFDAVTASVAV</sequence>